<dbReference type="RefSeq" id="WP_226384894.1">
    <property type="nucleotide sequence ID" value="NZ_JADCKA010000003.1"/>
</dbReference>
<name>A0ABR9QWG8_9FIRM</name>
<keyword evidence="3" id="KW-1185">Reference proteome</keyword>
<dbReference type="SUPFAM" id="SSF46955">
    <property type="entry name" value="Putative DNA-binding domain"/>
    <property type="match status" value="1"/>
</dbReference>
<evidence type="ECO:0000313" key="2">
    <source>
        <dbReference type="EMBL" id="MBE5035226.1"/>
    </source>
</evidence>
<accession>A0ABR9QWG8</accession>
<feature type="domain" description="HTH merR-type" evidence="1">
    <location>
        <begin position="1"/>
        <end position="67"/>
    </location>
</feature>
<comment type="caution">
    <text evidence="2">The sequence shown here is derived from an EMBL/GenBank/DDBJ whole genome shotgun (WGS) entry which is preliminary data.</text>
</comment>
<reference evidence="2 3" key="1">
    <citation type="submission" date="2020-10" db="EMBL/GenBank/DDBJ databases">
        <title>ChiBAC.</title>
        <authorList>
            <person name="Zenner C."/>
            <person name="Hitch T.C.A."/>
            <person name="Clavel T."/>
        </authorList>
    </citation>
    <scope>NUCLEOTIDE SEQUENCE [LARGE SCALE GENOMIC DNA]</scope>
    <source>
        <strain evidence="2 3">DSM 108706</strain>
    </source>
</reference>
<protein>
    <submittedName>
        <fullName evidence="2">MerR family transcriptional regulator</fullName>
    </submittedName>
</protein>
<dbReference type="EMBL" id="JADCKA010000003">
    <property type="protein sequence ID" value="MBE5035226.1"/>
    <property type="molecule type" value="Genomic_DNA"/>
</dbReference>
<dbReference type="Pfam" id="PF13411">
    <property type="entry name" value="MerR_1"/>
    <property type="match status" value="1"/>
</dbReference>
<evidence type="ECO:0000259" key="1">
    <source>
        <dbReference type="Pfam" id="PF13411"/>
    </source>
</evidence>
<organism evidence="2 3">
    <name type="scientific">Gallibacter intestinalis</name>
    <dbReference type="NCBI Taxonomy" id="2779356"/>
    <lineage>
        <taxon>Bacteria</taxon>
        <taxon>Bacillati</taxon>
        <taxon>Bacillota</taxon>
        <taxon>Clostridia</taxon>
        <taxon>Eubacteriales</taxon>
        <taxon>Eubacteriaceae</taxon>
        <taxon>Gallibacter</taxon>
    </lineage>
</organism>
<dbReference type="InterPro" id="IPR000551">
    <property type="entry name" value="MerR-type_HTH_dom"/>
</dbReference>
<evidence type="ECO:0000313" key="3">
    <source>
        <dbReference type="Proteomes" id="UP001516588"/>
    </source>
</evidence>
<dbReference type="Proteomes" id="UP001516588">
    <property type="component" value="Unassembled WGS sequence"/>
</dbReference>
<dbReference type="Gene3D" id="1.10.1660.10">
    <property type="match status" value="1"/>
</dbReference>
<gene>
    <name evidence="2" type="ORF">INF20_02895</name>
</gene>
<dbReference type="InterPro" id="IPR009061">
    <property type="entry name" value="DNA-bd_dom_put_sf"/>
</dbReference>
<proteinExistence type="predicted"/>
<sequence>MTIYEASERYNTPIEILKLYESWNLCGVVKNVMDEWQYDDTDLERLSLIMALHDIGFSNDEIESYMRLLLEDNQSDISRLKILDKKRDDVLRDIHIREKQLQRLDYLRYHIRKEHSK</sequence>